<feature type="region of interest" description="Disordered" evidence="1">
    <location>
        <begin position="326"/>
        <end position="346"/>
    </location>
</feature>
<dbReference type="Proteomes" id="UP000009286">
    <property type="component" value="Chromosome"/>
</dbReference>
<reference evidence="2 3" key="1">
    <citation type="journal article" date="2011" name="BMC Genomics">
        <title>Genomic insights into an obligate epibiotic bacterial predator: Micavibrio aeruginosavorus ARL-13.</title>
        <authorList>
            <person name="Wang Z."/>
            <person name="Kadouri D."/>
            <person name="Wu M."/>
        </authorList>
    </citation>
    <scope>NUCLEOTIDE SEQUENCE [LARGE SCALE GENOMIC DNA]</scope>
    <source>
        <strain evidence="2 3">ARL-13</strain>
    </source>
</reference>
<evidence type="ECO:0000256" key="1">
    <source>
        <dbReference type="SAM" id="MobiDB-lite"/>
    </source>
</evidence>
<protein>
    <recommendedName>
        <fullName evidence="4">AAA family ATPase</fullName>
    </recommendedName>
</protein>
<dbReference type="Pfam" id="PF13479">
    <property type="entry name" value="AAA_24"/>
    <property type="match status" value="1"/>
</dbReference>
<sequence length="346" mass="37475">MSQEDFSFKIQESVREAVPPLISLWSKSGGGKTYSALLLARGMVGPSGKIVVIDTENGRSKFYSDVSAPWFHLDLQPPFTPDKYKAAFEFSEKWGADVIIVDSGSHVWEGEGGVIDMADRNGGSGLQKWNAPKMAHKRMMNNLTRSPIPVIFCLRAKEGVKQVGNKIEHVGLVPIAERNFVFEMTLDLCMTKDGHYDLEASKTVPEGLRGVVTKGGRVTSEMGKKIAEWMGSGAKVDAEFLKLKRDGQEAAMSGLDAYRAWTASLSEDQKSKVRHLHSGWVAEAKTADADAAMNAPPKQTQQGPSGASALDDSFTGTCTNCNGRGVIVTDDSKEPCPNCSTQKNAA</sequence>
<evidence type="ECO:0008006" key="4">
    <source>
        <dbReference type="Google" id="ProtNLM"/>
    </source>
</evidence>
<dbReference type="AlphaFoldDB" id="G2KMZ3"/>
<evidence type="ECO:0000313" key="3">
    <source>
        <dbReference type="Proteomes" id="UP000009286"/>
    </source>
</evidence>
<dbReference type="RefSeq" id="WP_014102148.1">
    <property type="nucleotide sequence ID" value="NC_016026.1"/>
</dbReference>
<dbReference type="STRING" id="856793.MICA_588"/>
<dbReference type="EMBL" id="CP002382">
    <property type="protein sequence ID" value="AEP08925.1"/>
    <property type="molecule type" value="Genomic_DNA"/>
</dbReference>
<organism evidence="2 3">
    <name type="scientific">Micavibrio aeruginosavorus (strain ARL-13)</name>
    <dbReference type="NCBI Taxonomy" id="856793"/>
    <lineage>
        <taxon>Bacteria</taxon>
        <taxon>Pseudomonadati</taxon>
        <taxon>Bdellovibrionota</taxon>
        <taxon>Bdellovibrionia</taxon>
        <taxon>Bdellovibrionales</taxon>
        <taxon>Pseudobdellovibrionaceae</taxon>
        <taxon>Micavibrio</taxon>
    </lineage>
</organism>
<gene>
    <name evidence="2" type="ordered locus">MICA_588</name>
</gene>
<proteinExistence type="predicted"/>
<name>G2KMZ3_MICAA</name>
<dbReference type="HOGENOM" id="CLU_064891_0_0_5"/>
<dbReference type="OrthoDB" id="1625426at2"/>
<dbReference type="eggNOG" id="COG0468">
    <property type="taxonomic scope" value="Bacteria"/>
</dbReference>
<keyword evidence="3" id="KW-1185">Reference proteome</keyword>
<dbReference type="KEGG" id="mai:MICA_588"/>
<evidence type="ECO:0000313" key="2">
    <source>
        <dbReference type="EMBL" id="AEP08925.1"/>
    </source>
</evidence>
<accession>G2KMZ3</accession>